<proteinExistence type="predicted"/>
<dbReference type="SUPFAM" id="SSF56436">
    <property type="entry name" value="C-type lectin-like"/>
    <property type="match status" value="1"/>
</dbReference>
<dbReference type="InterPro" id="IPR016186">
    <property type="entry name" value="C-type_lectin-like/link_sf"/>
</dbReference>
<dbReference type="AlphaFoldDB" id="A0A914Z776"/>
<evidence type="ECO:0000313" key="3">
    <source>
        <dbReference type="WBParaSite" id="PSU_v2.g6100.t1"/>
    </source>
</evidence>
<feature type="chain" id="PRO_5037502281" evidence="1">
    <location>
        <begin position="19"/>
        <end position="72"/>
    </location>
</feature>
<evidence type="ECO:0000256" key="1">
    <source>
        <dbReference type="SAM" id="SignalP"/>
    </source>
</evidence>
<dbReference type="Gene3D" id="3.10.100.10">
    <property type="entry name" value="Mannose-Binding Protein A, subunit A"/>
    <property type="match status" value="1"/>
</dbReference>
<keyword evidence="1" id="KW-0732">Signal</keyword>
<keyword evidence="2" id="KW-1185">Reference proteome</keyword>
<dbReference type="Proteomes" id="UP000887577">
    <property type="component" value="Unplaced"/>
</dbReference>
<dbReference type="InterPro" id="IPR016187">
    <property type="entry name" value="CTDL_fold"/>
</dbReference>
<name>A0A914Z776_9BILA</name>
<protein>
    <submittedName>
        <fullName evidence="3">C-type lectin domain-containing protein</fullName>
    </submittedName>
</protein>
<organism evidence="2 3">
    <name type="scientific">Panagrolaimus superbus</name>
    <dbReference type="NCBI Taxonomy" id="310955"/>
    <lineage>
        <taxon>Eukaryota</taxon>
        <taxon>Metazoa</taxon>
        <taxon>Ecdysozoa</taxon>
        <taxon>Nematoda</taxon>
        <taxon>Chromadorea</taxon>
        <taxon>Rhabditida</taxon>
        <taxon>Tylenchina</taxon>
        <taxon>Panagrolaimomorpha</taxon>
        <taxon>Panagrolaimoidea</taxon>
        <taxon>Panagrolaimidae</taxon>
        <taxon>Panagrolaimus</taxon>
    </lineage>
</organism>
<feature type="signal peptide" evidence="1">
    <location>
        <begin position="1"/>
        <end position="18"/>
    </location>
</feature>
<dbReference type="WBParaSite" id="PSU_v2.g6100.t1">
    <property type="protein sequence ID" value="PSU_v2.g6100.t1"/>
    <property type="gene ID" value="PSU_v2.g6100"/>
</dbReference>
<evidence type="ECO:0000313" key="2">
    <source>
        <dbReference type="Proteomes" id="UP000887577"/>
    </source>
</evidence>
<accession>A0A914Z776</accession>
<reference evidence="3" key="1">
    <citation type="submission" date="2022-11" db="UniProtKB">
        <authorList>
            <consortium name="WormBaseParasite"/>
        </authorList>
    </citation>
    <scope>IDENTIFICATION</scope>
</reference>
<sequence>MKVLSFLCFICLSLMSYGSKCPPGAVHYQSNCFFFMNNATNFENAELTCKNNFGAHLLSIPDLFTDSVIGCK</sequence>